<name>A0A120CT54_HYPSL</name>
<dbReference type="PANTHER" id="PTHR36919:SF2">
    <property type="entry name" value="BLL6627 PROTEIN"/>
    <property type="match status" value="1"/>
</dbReference>
<feature type="compositionally biased region" description="Acidic residues" evidence="1">
    <location>
        <begin position="308"/>
        <end position="317"/>
    </location>
</feature>
<reference evidence="4 5" key="1">
    <citation type="submission" date="2015-10" db="EMBL/GenBank/DDBJ databases">
        <title>Transcriptomic analysis of a linuron degrading triple-species bacterial consortium.</title>
        <authorList>
            <person name="Albers P."/>
        </authorList>
    </citation>
    <scope>NUCLEOTIDE SEQUENCE [LARGE SCALE GENOMIC DNA]</scope>
    <source>
        <strain evidence="4 5">WDL6</strain>
    </source>
</reference>
<feature type="compositionally biased region" description="Low complexity" evidence="1">
    <location>
        <begin position="202"/>
        <end position="217"/>
    </location>
</feature>
<organism evidence="4 5">
    <name type="scientific">Hyphomicrobium sulfonivorans</name>
    <dbReference type="NCBI Taxonomy" id="121290"/>
    <lineage>
        <taxon>Bacteria</taxon>
        <taxon>Pseudomonadati</taxon>
        <taxon>Pseudomonadota</taxon>
        <taxon>Alphaproteobacteria</taxon>
        <taxon>Hyphomicrobiales</taxon>
        <taxon>Hyphomicrobiaceae</taxon>
        <taxon>Hyphomicrobium</taxon>
    </lineage>
</organism>
<dbReference type="Pfam" id="PF09917">
    <property type="entry name" value="DUF2147"/>
    <property type="match status" value="1"/>
</dbReference>
<dbReference type="Proteomes" id="UP000059074">
    <property type="component" value="Unassembled WGS sequence"/>
</dbReference>
<gene>
    <name evidence="4" type="ORF">APY04_3386</name>
</gene>
<dbReference type="STRING" id="121290.APY04_3386"/>
<evidence type="ECO:0000256" key="1">
    <source>
        <dbReference type="SAM" id="MobiDB-lite"/>
    </source>
</evidence>
<sequence length="366" mass="38827">MRKHSMAASVAWVGAALVAATAMSAPARADTNPSPSANPALGLWVDHTGRGAIEITECGGKLCGHVAWLKDPQFSDQCGKQIIGNVQPVGKNKWDRGWIFDPERGKKFDVELTLLREDRMRVKGYAGLKWLSESHTWKRAPADMQKCGTVDNGETTAAASPGTDAKSAAAAPVPAPANGASDRAIDQADGSKPDAAGKQQRAADGAKGSKSAEAKSANLSPPNVGQNNSGKDGVTILNAPGAAAEQPDRASKQAGTQRDPAGGSRDGDAPRTASRADEARPGNDQRDNTKSAQRDRERNRDRMARSDEIDEYGDEADEPPRRGRVLARLMEKLESGDGPVKLRRSGRNCSVEVPYAGVISFPCERQ</sequence>
<protein>
    <recommendedName>
        <fullName evidence="3">DUF2147 domain-containing protein</fullName>
    </recommendedName>
</protein>
<dbReference type="InterPro" id="IPR019223">
    <property type="entry name" value="DUF2147"/>
</dbReference>
<evidence type="ECO:0000313" key="4">
    <source>
        <dbReference type="EMBL" id="KWT64122.1"/>
    </source>
</evidence>
<dbReference type="EMBL" id="LMTR01000094">
    <property type="protein sequence ID" value="KWT64122.1"/>
    <property type="molecule type" value="Genomic_DNA"/>
</dbReference>
<dbReference type="OrthoDB" id="9811671at2"/>
<keyword evidence="2" id="KW-0732">Signal</keyword>
<evidence type="ECO:0000313" key="5">
    <source>
        <dbReference type="Proteomes" id="UP000059074"/>
    </source>
</evidence>
<feature type="compositionally biased region" description="Polar residues" evidence="1">
    <location>
        <begin position="218"/>
        <end position="230"/>
    </location>
</feature>
<feature type="compositionally biased region" description="Basic and acidic residues" evidence="1">
    <location>
        <begin position="183"/>
        <end position="192"/>
    </location>
</feature>
<comment type="caution">
    <text evidence="4">The sequence shown here is derived from an EMBL/GenBank/DDBJ whole genome shotgun (WGS) entry which is preliminary data.</text>
</comment>
<proteinExistence type="predicted"/>
<dbReference type="PATRIC" id="fig|121290.4.peg.1748"/>
<dbReference type="Gene3D" id="2.40.128.520">
    <property type="match status" value="1"/>
</dbReference>
<feature type="region of interest" description="Disordered" evidence="1">
    <location>
        <begin position="148"/>
        <end position="324"/>
    </location>
</feature>
<evidence type="ECO:0000259" key="3">
    <source>
        <dbReference type="Pfam" id="PF09917"/>
    </source>
</evidence>
<evidence type="ECO:0000256" key="2">
    <source>
        <dbReference type="SAM" id="SignalP"/>
    </source>
</evidence>
<dbReference type="AlphaFoldDB" id="A0A120CT54"/>
<feature type="domain" description="DUF2147" evidence="3">
    <location>
        <begin position="42"/>
        <end position="139"/>
    </location>
</feature>
<feature type="compositionally biased region" description="Low complexity" evidence="1">
    <location>
        <begin position="165"/>
        <end position="180"/>
    </location>
</feature>
<feature type="chain" id="PRO_5007163921" description="DUF2147 domain-containing protein" evidence="2">
    <location>
        <begin position="30"/>
        <end position="366"/>
    </location>
</feature>
<dbReference type="RefSeq" id="WP_068464960.1">
    <property type="nucleotide sequence ID" value="NZ_LMTR01000094.1"/>
</dbReference>
<keyword evidence="5" id="KW-1185">Reference proteome</keyword>
<feature type="signal peptide" evidence="2">
    <location>
        <begin position="1"/>
        <end position="29"/>
    </location>
</feature>
<feature type="compositionally biased region" description="Basic and acidic residues" evidence="1">
    <location>
        <begin position="265"/>
        <end position="307"/>
    </location>
</feature>
<dbReference type="PANTHER" id="PTHR36919">
    <property type="entry name" value="BLR1215 PROTEIN"/>
    <property type="match status" value="1"/>
</dbReference>
<accession>A0A120CT54</accession>